<feature type="region of interest" description="Disordered" evidence="1">
    <location>
        <begin position="166"/>
        <end position="203"/>
    </location>
</feature>
<feature type="chain" id="PRO_5039420756" description="DNA modification methylase" evidence="2">
    <location>
        <begin position="19"/>
        <end position="203"/>
    </location>
</feature>
<evidence type="ECO:0000256" key="1">
    <source>
        <dbReference type="SAM" id="MobiDB-lite"/>
    </source>
</evidence>
<dbReference type="AlphaFoldDB" id="A0A4R6DDE6"/>
<reference evidence="3 4" key="1">
    <citation type="submission" date="2019-03" db="EMBL/GenBank/DDBJ databases">
        <title>Genomic analyses of the natural microbiome of Caenorhabditis elegans.</title>
        <authorList>
            <person name="Samuel B."/>
        </authorList>
    </citation>
    <scope>NUCLEOTIDE SEQUENCE [LARGE SCALE GENOMIC DNA]</scope>
    <source>
        <strain evidence="3 4">JUb65</strain>
    </source>
</reference>
<protein>
    <recommendedName>
        <fullName evidence="5">DNA modification methylase</fullName>
    </recommendedName>
</protein>
<feature type="signal peptide" evidence="2">
    <location>
        <begin position="1"/>
        <end position="18"/>
    </location>
</feature>
<dbReference type="Proteomes" id="UP000295764">
    <property type="component" value="Unassembled WGS sequence"/>
</dbReference>
<feature type="compositionally biased region" description="Low complexity" evidence="1">
    <location>
        <begin position="178"/>
        <end position="194"/>
    </location>
</feature>
<evidence type="ECO:0000313" key="3">
    <source>
        <dbReference type="EMBL" id="TDN42527.1"/>
    </source>
</evidence>
<keyword evidence="2" id="KW-0732">Signal</keyword>
<name>A0A4R6DDE6_9MICO</name>
<evidence type="ECO:0000313" key="4">
    <source>
        <dbReference type="Proteomes" id="UP000295764"/>
    </source>
</evidence>
<dbReference type="PROSITE" id="PS51257">
    <property type="entry name" value="PROKAR_LIPOPROTEIN"/>
    <property type="match status" value="1"/>
</dbReference>
<organism evidence="3 4">
    <name type="scientific">Curtobacterium flaccumfaciens</name>
    <dbReference type="NCBI Taxonomy" id="2035"/>
    <lineage>
        <taxon>Bacteria</taxon>
        <taxon>Bacillati</taxon>
        <taxon>Actinomycetota</taxon>
        <taxon>Actinomycetes</taxon>
        <taxon>Micrococcales</taxon>
        <taxon>Microbacteriaceae</taxon>
        <taxon>Curtobacterium</taxon>
    </lineage>
</organism>
<accession>A0A4R6DDE6</accession>
<evidence type="ECO:0008006" key="5">
    <source>
        <dbReference type="Google" id="ProtNLM"/>
    </source>
</evidence>
<comment type="caution">
    <text evidence="3">The sequence shown here is derived from an EMBL/GenBank/DDBJ whole genome shotgun (WGS) entry which is preliminary data.</text>
</comment>
<sequence>MRARVLVSVAVAATIALGATGCEFMSPAQTTEIKQITDGVDVSTGKIDVRNALLISDDGEQARFIGTLVNNAEKDDITVSIEIGGDTQTVEVPANTHVDLAMTTDTTAEGATEDTGSTTQGTEAGAGTDVIFDNADAKPGSLVKVYFSYSGAEGVSASVPVLTSSQEEYQTLAPTPTPTSTSTSPSESGSEPTGDATDTPINP</sequence>
<evidence type="ECO:0000256" key="2">
    <source>
        <dbReference type="SAM" id="SignalP"/>
    </source>
</evidence>
<dbReference type="EMBL" id="SNVW01000011">
    <property type="protein sequence ID" value="TDN42527.1"/>
    <property type="molecule type" value="Genomic_DNA"/>
</dbReference>
<gene>
    <name evidence="3" type="ORF">EDF64_1111</name>
</gene>
<proteinExistence type="predicted"/>